<dbReference type="EMBL" id="JAQJAN010000010">
    <property type="protein sequence ID" value="KAJ5719607.1"/>
    <property type="molecule type" value="Genomic_DNA"/>
</dbReference>
<comment type="caution">
    <text evidence="3">The sequence shown here is derived from an EMBL/GenBank/DDBJ whole genome shotgun (WGS) entry which is preliminary data.</text>
</comment>
<dbReference type="Pfam" id="PF13391">
    <property type="entry name" value="HNH_2"/>
    <property type="match status" value="1"/>
</dbReference>
<dbReference type="Proteomes" id="UP001215712">
    <property type="component" value="Unassembled WGS sequence"/>
</dbReference>
<proteinExistence type="predicted"/>
<accession>A0AAD6MUK5</accession>
<sequence>MPEQVHIFSEFEDPERIQYINKIAARQPGALKTVRRGNLFPLWFAEKELLRKIATEADNSHLQKLTTRQLQSPLLGLEYDPVGTIGKGRARRGETVKPFWEIKPDPTQLAKNVLNRDQQQCVLTKYGEAGVEAAHIVPSKLHRAPQGFLWLMLSEYWPLKSKAWSAAILRTGWTDNCFDTERLTNMITLNRLIHWHWENCHCAFYPIRVSGDKKSIDLAFHWLPSAEGKKASDWVPLDQNPFGNTPRETWRTNVAAFNVETRELISSGDIFTITTTDPVNLPLPSMELLEMLWHLKRIAAMRGEDDAEGEEDGGNGGDERDKVDEEESDNFFLVEPTHA</sequence>
<name>A0AAD6MUK5_9EURO</name>
<protein>
    <recommendedName>
        <fullName evidence="2">HNH nuclease domain-containing protein</fullName>
    </recommendedName>
</protein>
<evidence type="ECO:0000313" key="4">
    <source>
        <dbReference type="Proteomes" id="UP001215712"/>
    </source>
</evidence>
<keyword evidence="4" id="KW-1185">Reference proteome</keyword>
<evidence type="ECO:0000259" key="2">
    <source>
        <dbReference type="Pfam" id="PF13391"/>
    </source>
</evidence>
<evidence type="ECO:0000256" key="1">
    <source>
        <dbReference type="SAM" id="MobiDB-lite"/>
    </source>
</evidence>
<feature type="region of interest" description="Disordered" evidence="1">
    <location>
        <begin position="303"/>
        <end position="339"/>
    </location>
</feature>
<gene>
    <name evidence="3" type="ORF">N7493_007185</name>
</gene>
<evidence type="ECO:0000313" key="3">
    <source>
        <dbReference type="EMBL" id="KAJ5719607.1"/>
    </source>
</evidence>
<organism evidence="3 4">
    <name type="scientific">Penicillium malachiteum</name>
    <dbReference type="NCBI Taxonomy" id="1324776"/>
    <lineage>
        <taxon>Eukaryota</taxon>
        <taxon>Fungi</taxon>
        <taxon>Dikarya</taxon>
        <taxon>Ascomycota</taxon>
        <taxon>Pezizomycotina</taxon>
        <taxon>Eurotiomycetes</taxon>
        <taxon>Eurotiomycetidae</taxon>
        <taxon>Eurotiales</taxon>
        <taxon>Aspergillaceae</taxon>
        <taxon>Penicillium</taxon>
    </lineage>
</organism>
<reference evidence="3" key="1">
    <citation type="journal article" date="2023" name="IMA Fungus">
        <title>Comparative genomic study of the Penicillium genus elucidates a diverse pangenome and 15 lateral gene transfer events.</title>
        <authorList>
            <person name="Petersen C."/>
            <person name="Sorensen T."/>
            <person name="Nielsen M.R."/>
            <person name="Sondergaard T.E."/>
            <person name="Sorensen J.L."/>
            <person name="Fitzpatrick D.A."/>
            <person name="Frisvad J.C."/>
            <person name="Nielsen K.L."/>
        </authorList>
    </citation>
    <scope>NUCLEOTIDE SEQUENCE</scope>
    <source>
        <strain evidence="3">IBT 17514</strain>
    </source>
</reference>
<feature type="domain" description="HNH nuclease" evidence="2">
    <location>
        <begin position="121"/>
        <end position="204"/>
    </location>
</feature>
<reference evidence="3" key="2">
    <citation type="submission" date="2023-01" db="EMBL/GenBank/DDBJ databases">
        <authorList>
            <person name="Petersen C."/>
        </authorList>
    </citation>
    <scope>NUCLEOTIDE SEQUENCE</scope>
    <source>
        <strain evidence="3">IBT 17514</strain>
    </source>
</reference>
<dbReference type="InterPro" id="IPR003615">
    <property type="entry name" value="HNH_nuc"/>
</dbReference>
<dbReference type="AlphaFoldDB" id="A0AAD6MUK5"/>